<evidence type="ECO:0000313" key="2">
    <source>
        <dbReference type="Proteomes" id="UP000539111"/>
    </source>
</evidence>
<reference evidence="1 2" key="1">
    <citation type="submission" date="2020-07" db="EMBL/GenBank/DDBJ databases">
        <title>Sequencing the genomes of 1000 actinobacteria strains.</title>
        <authorList>
            <person name="Klenk H.-P."/>
        </authorList>
    </citation>
    <scope>NUCLEOTIDE SEQUENCE [LARGE SCALE GENOMIC DNA]</scope>
    <source>
        <strain evidence="1 2">DSM 26341</strain>
    </source>
</reference>
<comment type="caution">
    <text evidence="1">The sequence shown here is derived from an EMBL/GenBank/DDBJ whole genome shotgun (WGS) entry which is preliminary data.</text>
</comment>
<name>A0A7Z0D3M6_9MICO</name>
<evidence type="ECO:0000313" key="1">
    <source>
        <dbReference type="EMBL" id="NYI68279.1"/>
    </source>
</evidence>
<proteinExistence type="predicted"/>
<keyword evidence="2" id="KW-1185">Reference proteome</keyword>
<dbReference type="EMBL" id="JACBZP010000001">
    <property type="protein sequence ID" value="NYI68279.1"/>
    <property type="molecule type" value="Genomic_DNA"/>
</dbReference>
<dbReference type="Proteomes" id="UP000539111">
    <property type="component" value="Unassembled WGS sequence"/>
</dbReference>
<protein>
    <submittedName>
        <fullName evidence="1">Uncharacterized protein</fullName>
    </submittedName>
</protein>
<dbReference type="AlphaFoldDB" id="A0A7Z0D3M6"/>
<organism evidence="1 2">
    <name type="scientific">Spelaeicoccus albus</name>
    <dbReference type="NCBI Taxonomy" id="1280376"/>
    <lineage>
        <taxon>Bacteria</taxon>
        <taxon>Bacillati</taxon>
        <taxon>Actinomycetota</taxon>
        <taxon>Actinomycetes</taxon>
        <taxon>Micrococcales</taxon>
        <taxon>Brevibacteriaceae</taxon>
        <taxon>Spelaeicoccus</taxon>
    </lineage>
</organism>
<dbReference type="RefSeq" id="WP_179428646.1">
    <property type="nucleotide sequence ID" value="NZ_JACBZP010000001.1"/>
</dbReference>
<accession>A0A7Z0D3M6</accession>
<gene>
    <name evidence="1" type="ORF">BJY26_002585</name>
</gene>
<sequence>MSFSTLIAFAQDSGAVAGEIAEDFSADGSEWSKADIVNLPRYSAAIRTNLNQQRQSAFTVHIEHFEADRRAFATRQGYEPTPSAMIS</sequence>